<dbReference type="SMART" id="SM00382">
    <property type="entry name" value="AAA"/>
    <property type="match status" value="1"/>
</dbReference>
<dbReference type="InterPro" id="IPR005893">
    <property type="entry name" value="PotA-like"/>
</dbReference>
<dbReference type="STRING" id="1765967.BW247_01390"/>
<keyword evidence="6 7" id="KW-0472">Membrane</keyword>
<dbReference type="NCBIfam" id="TIGR01187">
    <property type="entry name" value="potA"/>
    <property type="match status" value="1"/>
</dbReference>
<dbReference type="InterPro" id="IPR008995">
    <property type="entry name" value="Mo/tungstate-bd_C_term_dom"/>
</dbReference>
<dbReference type="EMBL" id="CP019434">
    <property type="protein sequence ID" value="APZ41913.1"/>
    <property type="molecule type" value="Genomic_DNA"/>
</dbReference>
<dbReference type="KEGG" id="afy:BW247_01390"/>
<keyword evidence="4 7" id="KW-0067">ATP-binding</keyword>
<dbReference type="Gene3D" id="3.40.50.300">
    <property type="entry name" value="P-loop containing nucleotide triphosphate hydrolases"/>
    <property type="match status" value="1"/>
</dbReference>
<evidence type="ECO:0000313" key="9">
    <source>
        <dbReference type="EMBL" id="APZ41913.1"/>
    </source>
</evidence>
<dbReference type="InterPro" id="IPR003439">
    <property type="entry name" value="ABC_transporter-like_ATP-bd"/>
</dbReference>
<reference evidence="9 10" key="1">
    <citation type="submission" date="2017-01" db="EMBL/GenBank/DDBJ databases">
        <title>Draft sequence of Acidihalobacter ferrooxidans strain DSM 14175 (strain V8).</title>
        <authorList>
            <person name="Khaleque H.N."/>
            <person name="Ramsay J.P."/>
            <person name="Murphy R.J.T."/>
            <person name="Kaksonen A.H."/>
            <person name="Boxall N.J."/>
            <person name="Watkin E.L.J."/>
        </authorList>
    </citation>
    <scope>NUCLEOTIDE SEQUENCE [LARGE SCALE GENOMIC DNA]</scope>
    <source>
        <strain evidence="9 10">V8</strain>
    </source>
</reference>
<keyword evidence="3 7" id="KW-0547">Nucleotide-binding</keyword>
<name>A0A1P8UDM6_9GAMM</name>
<dbReference type="InterPro" id="IPR027417">
    <property type="entry name" value="P-loop_NTPase"/>
</dbReference>
<dbReference type="PROSITE" id="PS50893">
    <property type="entry name" value="ABC_TRANSPORTER_2"/>
    <property type="match status" value="1"/>
</dbReference>
<sequence>MQRVGLDVVGVIKSYADQKALRGVDLKVQAGEFFTLLGPSGCGKATLLRIVAGLEQPDTGAVRVGDNDVTREPAHTRRVNTVFQSYALFPHLNVADNVAFGLRMLGVNKAERRKRVAAMLEFMHIEPLASRRAEQLSGGQQQRVALARALVNEPDILLLDEPLSALDAKLRGELQLELKRTQRRLGTTFILVTHDQHEALTLSDRIAVMRDGTIEQVGSVTELYEQPRTAYVADFLGLSNNLAVLQSHGHEAQTAVGTLRLAQNAAAGSKVMIRPEHLKLGDAPRAGYNSLEATVSERIYLGSSIRYTLDVAGQTLTAIVAHEGHGCHLPEQGARVHAHVHPDDIIPLAAE</sequence>
<dbReference type="InterPro" id="IPR013611">
    <property type="entry name" value="Transp-assoc_OB_typ2"/>
</dbReference>
<dbReference type="Proteomes" id="UP000243807">
    <property type="component" value="Chromosome"/>
</dbReference>
<dbReference type="PANTHER" id="PTHR42781:SF4">
    <property type="entry name" value="SPERMIDINE_PUTRESCINE IMPORT ATP-BINDING PROTEIN POTA"/>
    <property type="match status" value="1"/>
</dbReference>
<evidence type="ECO:0000256" key="7">
    <source>
        <dbReference type="RuleBase" id="RU364083"/>
    </source>
</evidence>
<evidence type="ECO:0000313" key="10">
    <source>
        <dbReference type="Proteomes" id="UP000243807"/>
    </source>
</evidence>
<dbReference type="SUPFAM" id="SSF50331">
    <property type="entry name" value="MOP-like"/>
    <property type="match status" value="1"/>
</dbReference>
<dbReference type="EC" id="7.6.2.11" evidence="7"/>
<dbReference type="Pfam" id="PF00005">
    <property type="entry name" value="ABC_tran"/>
    <property type="match status" value="1"/>
</dbReference>
<dbReference type="InterPro" id="IPR003593">
    <property type="entry name" value="AAA+_ATPase"/>
</dbReference>
<evidence type="ECO:0000256" key="4">
    <source>
        <dbReference type="ARBA" id="ARBA00022840"/>
    </source>
</evidence>
<dbReference type="InterPro" id="IPR050093">
    <property type="entry name" value="ABC_SmlMolc_Importer"/>
</dbReference>
<feature type="domain" description="ABC transporter" evidence="8">
    <location>
        <begin position="6"/>
        <end position="236"/>
    </location>
</feature>
<comment type="catalytic activity">
    <reaction evidence="7">
        <text>ATP + H2O + polyamine-[polyamine-binding protein]Side 1 = ADP + phosphate + polyamineSide 2 + [polyamine-binding protein]Side 1.</text>
        <dbReference type="EC" id="7.6.2.11"/>
    </reaction>
</comment>
<dbReference type="GO" id="GO:0016887">
    <property type="term" value="F:ATP hydrolysis activity"/>
    <property type="evidence" value="ECO:0007669"/>
    <property type="project" value="InterPro"/>
</dbReference>
<protein>
    <recommendedName>
        <fullName evidence="7">Spermidine/putrescine import ATP-binding protein PotA</fullName>
        <ecNumber evidence="7">7.6.2.11</ecNumber>
    </recommendedName>
</protein>
<evidence type="ECO:0000256" key="3">
    <source>
        <dbReference type="ARBA" id="ARBA00022741"/>
    </source>
</evidence>
<comment type="similarity">
    <text evidence="7">Belongs to the ABC transporter superfamily. Spermidine/putrescine importer (TC 3.A.1.11.1) family.</text>
</comment>
<dbReference type="PROSITE" id="PS00211">
    <property type="entry name" value="ABC_TRANSPORTER_1"/>
    <property type="match status" value="1"/>
</dbReference>
<evidence type="ECO:0000256" key="6">
    <source>
        <dbReference type="ARBA" id="ARBA00023136"/>
    </source>
</evidence>
<dbReference type="SUPFAM" id="SSF52540">
    <property type="entry name" value="P-loop containing nucleoside triphosphate hydrolases"/>
    <property type="match status" value="1"/>
</dbReference>
<dbReference type="GO" id="GO:0043190">
    <property type="term" value="C:ATP-binding cassette (ABC) transporter complex"/>
    <property type="evidence" value="ECO:0007669"/>
    <property type="project" value="InterPro"/>
</dbReference>
<evidence type="ECO:0000256" key="2">
    <source>
        <dbReference type="ARBA" id="ARBA00022475"/>
    </source>
</evidence>
<dbReference type="GO" id="GO:0005524">
    <property type="term" value="F:ATP binding"/>
    <property type="evidence" value="ECO:0007669"/>
    <property type="project" value="UniProtKB-KW"/>
</dbReference>
<evidence type="ECO:0000256" key="5">
    <source>
        <dbReference type="ARBA" id="ARBA00022967"/>
    </source>
</evidence>
<keyword evidence="5 7" id="KW-1278">Translocase</keyword>
<accession>A0A1P8UDM6</accession>
<evidence type="ECO:0000256" key="1">
    <source>
        <dbReference type="ARBA" id="ARBA00022448"/>
    </source>
</evidence>
<proteinExistence type="inferred from homology"/>
<dbReference type="GO" id="GO:0015417">
    <property type="term" value="F:ABC-type polyamine transporter activity"/>
    <property type="evidence" value="ECO:0007669"/>
    <property type="project" value="UniProtKB-EC"/>
</dbReference>
<dbReference type="RefSeq" id="WP_076835260.1">
    <property type="nucleotide sequence ID" value="NZ_CP019434.1"/>
</dbReference>
<dbReference type="PANTHER" id="PTHR42781">
    <property type="entry name" value="SPERMIDINE/PUTRESCINE IMPORT ATP-BINDING PROTEIN POTA"/>
    <property type="match status" value="1"/>
</dbReference>
<organism evidence="9 10">
    <name type="scientific">Acidihalobacter ferrooxydans</name>
    <dbReference type="NCBI Taxonomy" id="1765967"/>
    <lineage>
        <taxon>Bacteria</taxon>
        <taxon>Pseudomonadati</taxon>
        <taxon>Pseudomonadota</taxon>
        <taxon>Gammaproteobacteria</taxon>
        <taxon>Chromatiales</taxon>
        <taxon>Ectothiorhodospiraceae</taxon>
        <taxon>Acidihalobacter</taxon>
    </lineage>
</organism>
<comment type="subunit">
    <text evidence="7">The complex is composed of two ATP-binding proteins (PotA), two transmembrane proteins (PotB and PotC) and a solute-binding protein (PotD).</text>
</comment>
<dbReference type="InterPro" id="IPR017871">
    <property type="entry name" value="ABC_transporter-like_CS"/>
</dbReference>
<dbReference type="AlphaFoldDB" id="A0A1P8UDM6"/>
<keyword evidence="10" id="KW-1185">Reference proteome</keyword>
<comment type="function">
    <text evidence="7">Part of the ABC transporter complex PotABCD involved in spermidine/putrescine import. Responsible for energy coupling to the transport system.</text>
</comment>
<keyword evidence="2 7" id="KW-1003">Cell membrane</keyword>
<gene>
    <name evidence="7" type="primary">potA</name>
    <name evidence="9" type="ORF">BW247_01390</name>
</gene>
<keyword evidence="1 7" id="KW-0813">Transport</keyword>
<evidence type="ECO:0000259" key="8">
    <source>
        <dbReference type="PROSITE" id="PS50893"/>
    </source>
</evidence>
<dbReference type="GO" id="GO:0015847">
    <property type="term" value="P:putrescine transport"/>
    <property type="evidence" value="ECO:0007669"/>
    <property type="project" value="UniProtKB-ARBA"/>
</dbReference>
<dbReference type="FunFam" id="3.40.50.300:FF:000133">
    <property type="entry name" value="Spermidine/putrescine import ATP-binding protein PotA"/>
    <property type="match status" value="1"/>
</dbReference>
<dbReference type="Pfam" id="PF08402">
    <property type="entry name" value="TOBE_2"/>
    <property type="match status" value="1"/>
</dbReference>